<dbReference type="PANTHER" id="PTHR42937">
    <property type="match status" value="1"/>
</dbReference>
<proteinExistence type="predicted"/>
<dbReference type="EMBL" id="CP042306">
    <property type="protein sequence ID" value="QDZ06538.1"/>
    <property type="molecule type" value="Genomic_DNA"/>
</dbReference>
<dbReference type="InterPro" id="IPR036052">
    <property type="entry name" value="TrpB-like_PALP_sf"/>
</dbReference>
<evidence type="ECO:0000256" key="1">
    <source>
        <dbReference type="ARBA" id="ARBA00001933"/>
    </source>
</evidence>
<dbReference type="Proteomes" id="UP000315673">
    <property type="component" value="Chromosome"/>
</dbReference>
<evidence type="ECO:0000259" key="4">
    <source>
        <dbReference type="Pfam" id="PF00291"/>
    </source>
</evidence>
<dbReference type="InterPro" id="IPR001926">
    <property type="entry name" value="TrpB-like_PALP"/>
</dbReference>
<accession>A0A5B8LED3</accession>
<keyword evidence="6" id="KW-1185">Reference proteome</keyword>
<feature type="region of interest" description="Disordered" evidence="3">
    <location>
        <begin position="259"/>
        <end position="280"/>
    </location>
</feature>
<feature type="domain" description="Tryptophan synthase beta chain-like PALP" evidence="4">
    <location>
        <begin position="63"/>
        <end position="277"/>
    </location>
</feature>
<dbReference type="OrthoDB" id="34584at2"/>
<evidence type="ECO:0000313" key="6">
    <source>
        <dbReference type="Proteomes" id="UP000315673"/>
    </source>
</evidence>
<evidence type="ECO:0000313" key="5">
    <source>
        <dbReference type="EMBL" id="QDZ06538.1"/>
    </source>
</evidence>
<comment type="cofactor">
    <cofactor evidence="1">
        <name>pyridoxal 5'-phosphate</name>
        <dbReference type="ChEBI" id="CHEBI:597326"/>
    </cofactor>
</comment>
<sequence length="280" mass="29303">MIVSDQLFASHASTRIMLPRYTAGMLRADVHPGFHPDLADVRAVLTAVPGYRPTSLRRQVIDGRGVMIKDERARFGLGSFKPLGGLYAVTRLARSGARIVCASAGNHGIGVAAGAARIGAHACIYLPAGTPVSFAERIADLGGEVRWSSGDYDVACTEARWAAETTGAIWLPDGDPSPDAAAPSMVMAGYQLLAEEISDACERTATWPAHVFLQAGVGGLAAAIAHHVRAHWPVQPRITVVEAAATPCLAASNAAGRPMTVTGPPSTMQRLDCPVPSHIA</sequence>
<organism evidence="5 6">
    <name type="scientific">Sphingomonas panacisoli</name>
    <dbReference type="NCBI Taxonomy" id="1813879"/>
    <lineage>
        <taxon>Bacteria</taxon>
        <taxon>Pseudomonadati</taxon>
        <taxon>Pseudomonadota</taxon>
        <taxon>Alphaproteobacteria</taxon>
        <taxon>Sphingomonadales</taxon>
        <taxon>Sphingomonadaceae</taxon>
        <taxon>Sphingomonas</taxon>
    </lineage>
</organism>
<dbReference type="SUPFAM" id="SSF53686">
    <property type="entry name" value="Tryptophan synthase beta subunit-like PLP-dependent enzymes"/>
    <property type="match status" value="1"/>
</dbReference>
<protein>
    <submittedName>
        <fullName evidence="5">Pyridoxal-phosphate dependent enzyme</fullName>
    </submittedName>
</protein>
<evidence type="ECO:0000256" key="2">
    <source>
        <dbReference type="ARBA" id="ARBA00022898"/>
    </source>
</evidence>
<dbReference type="AlphaFoldDB" id="A0A5B8LED3"/>
<keyword evidence="2" id="KW-0663">Pyridoxal phosphate</keyword>
<dbReference type="Pfam" id="PF00291">
    <property type="entry name" value="PALP"/>
    <property type="match status" value="1"/>
</dbReference>
<dbReference type="KEGG" id="spai:FPZ24_02840"/>
<evidence type="ECO:0000256" key="3">
    <source>
        <dbReference type="SAM" id="MobiDB-lite"/>
    </source>
</evidence>
<dbReference type="Gene3D" id="3.40.50.1100">
    <property type="match status" value="2"/>
</dbReference>
<reference evidence="5 6" key="1">
    <citation type="submission" date="2019-07" db="EMBL/GenBank/DDBJ databases">
        <title>Full genome sequence of Sphingomonas sp. 4R-6-7(HKS19).</title>
        <authorList>
            <person name="Im W.-T."/>
        </authorList>
    </citation>
    <scope>NUCLEOTIDE SEQUENCE [LARGE SCALE GENOMIC DNA]</scope>
    <source>
        <strain evidence="5 6">HKS19</strain>
    </source>
</reference>
<dbReference type="PANTHER" id="PTHR42937:SF1">
    <property type="entry name" value="DIAMINOPROPIONATE AMMONIA-LYASE"/>
    <property type="match status" value="1"/>
</dbReference>
<name>A0A5B8LED3_9SPHN</name>
<gene>
    <name evidence="5" type="ORF">FPZ24_02840</name>
</gene>